<dbReference type="InterPro" id="IPR007963">
    <property type="entry name" value="Peptidase_M61_catalytic"/>
</dbReference>
<dbReference type="PIRSF" id="PIRSF016493">
    <property type="entry name" value="Glycyl_aminpptds"/>
    <property type="match status" value="1"/>
</dbReference>
<protein>
    <submittedName>
        <fullName evidence="4">Peptidase M61</fullName>
    </submittedName>
</protein>
<dbReference type="InterPro" id="IPR027268">
    <property type="entry name" value="Peptidase_M4/M1_CTD_sf"/>
</dbReference>
<feature type="coiled-coil region" evidence="1">
    <location>
        <begin position="95"/>
        <end position="122"/>
    </location>
</feature>
<organism evidence="4 5">
    <name type="scientific">Siphonobacter curvatus</name>
    <dbReference type="NCBI Taxonomy" id="2094562"/>
    <lineage>
        <taxon>Bacteria</taxon>
        <taxon>Pseudomonadati</taxon>
        <taxon>Bacteroidota</taxon>
        <taxon>Cytophagia</taxon>
        <taxon>Cytophagales</taxon>
        <taxon>Cytophagaceae</taxon>
        <taxon>Siphonobacter</taxon>
    </lineage>
</organism>
<keyword evidence="5" id="KW-1185">Reference proteome</keyword>
<dbReference type="AlphaFoldDB" id="A0A2S7IQ75"/>
<keyword evidence="2" id="KW-0472">Membrane</keyword>
<dbReference type="Proteomes" id="UP000239590">
    <property type="component" value="Unassembled WGS sequence"/>
</dbReference>
<keyword evidence="1" id="KW-0175">Coiled coil</keyword>
<feature type="domain" description="PDZ" evidence="3">
    <location>
        <begin position="519"/>
        <end position="582"/>
    </location>
</feature>
<dbReference type="EMBL" id="PTRA01000001">
    <property type="protein sequence ID" value="PQA59788.1"/>
    <property type="molecule type" value="Genomic_DNA"/>
</dbReference>
<dbReference type="SUPFAM" id="SSF50156">
    <property type="entry name" value="PDZ domain-like"/>
    <property type="match status" value="1"/>
</dbReference>
<dbReference type="SMART" id="SM00228">
    <property type="entry name" value="PDZ"/>
    <property type="match status" value="1"/>
</dbReference>
<dbReference type="InterPro" id="IPR040756">
    <property type="entry name" value="Peptidase_M61_N"/>
</dbReference>
<evidence type="ECO:0000259" key="3">
    <source>
        <dbReference type="PROSITE" id="PS50106"/>
    </source>
</evidence>
<dbReference type="Gene3D" id="1.10.390.10">
    <property type="entry name" value="Neutral Protease Domain 2"/>
    <property type="match status" value="1"/>
</dbReference>
<keyword evidence="2" id="KW-0812">Transmembrane</keyword>
<keyword evidence="2" id="KW-1133">Transmembrane helix</keyword>
<evidence type="ECO:0000313" key="5">
    <source>
        <dbReference type="Proteomes" id="UP000239590"/>
    </source>
</evidence>
<gene>
    <name evidence="4" type="ORF">C5O19_09230</name>
</gene>
<evidence type="ECO:0000256" key="2">
    <source>
        <dbReference type="SAM" id="Phobius"/>
    </source>
</evidence>
<name>A0A2S7IQ75_9BACT</name>
<dbReference type="SUPFAM" id="SSF55486">
    <property type="entry name" value="Metalloproteases ('zincins'), catalytic domain"/>
    <property type="match status" value="1"/>
</dbReference>
<reference evidence="5" key="1">
    <citation type="submission" date="2018-02" db="EMBL/GenBank/DDBJ databases">
        <title>Genome sequencing of Solimonas sp. HR-BB.</title>
        <authorList>
            <person name="Lee Y."/>
            <person name="Jeon C.O."/>
        </authorList>
    </citation>
    <scope>NUCLEOTIDE SEQUENCE [LARGE SCALE GENOMIC DNA]</scope>
    <source>
        <strain evidence="5">HR-U</strain>
    </source>
</reference>
<feature type="transmembrane region" description="Helical" evidence="2">
    <location>
        <begin position="20"/>
        <end position="38"/>
    </location>
</feature>
<evidence type="ECO:0000256" key="1">
    <source>
        <dbReference type="SAM" id="Coils"/>
    </source>
</evidence>
<dbReference type="Gene3D" id="2.30.42.10">
    <property type="match status" value="1"/>
</dbReference>
<dbReference type="PROSITE" id="PS50106">
    <property type="entry name" value="PDZ"/>
    <property type="match status" value="1"/>
</dbReference>
<dbReference type="InterPro" id="IPR036034">
    <property type="entry name" value="PDZ_sf"/>
</dbReference>
<proteinExistence type="predicted"/>
<comment type="caution">
    <text evidence="4">The sequence shown here is derived from an EMBL/GenBank/DDBJ whole genome shotgun (WGS) entry which is preliminary data.</text>
</comment>
<dbReference type="InterPro" id="IPR024191">
    <property type="entry name" value="Peptidase_M61"/>
</dbReference>
<dbReference type="InterPro" id="IPR001478">
    <property type="entry name" value="PDZ"/>
</dbReference>
<dbReference type="Pfam" id="PF05299">
    <property type="entry name" value="Peptidase_M61"/>
    <property type="match status" value="1"/>
</dbReference>
<sequence>MFKELDYFHGLNAKKYKTDMIQRLFVFVVFFLCGFVSVPDSMSQNHIEYTLRMPEPATHYFQVAMHVSEFVHPTIQKQGYIDVKLPVWTPGSYLVREYAKNLDRLEAHANGVKTDVRKIRKNVWRVSLPDDTHDLTITYYLYANELTVRTNFLDDQHGYATGAATFLYADEFKDQPADLVVEPYRDWTRVSVALPALPGKPFTYRAENYDLLVDSPIEIGTHQVLHFEACGIPHEIALVGTHAPVDEEQLKADYKRICEAALTVVGTHPCQRYLFIVHHTTGGSGGLEHLHCTTLQTNRNTYAQESLYANFLGLVAHEYFHLWNVKRIRPIELGPFDYENENYTHQLWVAEGFTSMYDNHILRRAGLSSVDKYLADVANDFTYVVNTPGTRMQSLAEASWDAWIKYYRPNENSINSQSSYYTKGAAVTTLLNLEILQATAGQRSLDDVLRSLYQTYYLGENRGFTEQEIQTAIEQVAGRGMEPFFQDYIWGTAPLDFDRYLQYVGCHLENELDPELAYLGIHLAAGRPTIQHILKDSPAYQIGLNVFDELISIDGQPITDLPRFLATKQPKEEVLIEVRRAEMIRIFEVELQANPVQKLVIVRNENPNPEQIELFNKWVWLGSEIA</sequence>
<accession>A0A2S7IQ75</accession>
<dbReference type="Gene3D" id="2.60.40.3650">
    <property type="match status" value="1"/>
</dbReference>
<dbReference type="Pfam" id="PF17899">
    <property type="entry name" value="Peptidase_M61_N"/>
    <property type="match status" value="1"/>
</dbReference>
<evidence type="ECO:0000313" key="4">
    <source>
        <dbReference type="EMBL" id="PQA59788.1"/>
    </source>
</evidence>